<dbReference type="SUPFAM" id="SSF46785">
    <property type="entry name" value="Winged helix' DNA-binding domain"/>
    <property type="match status" value="1"/>
</dbReference>
<evidence type="ECO:0000259" key="5">
    <source>
        <dbReference type="PROSITE" id="PS51352"/>
    </source>
</evidence>
<evidence type="ECO:0000256" key="2">
    <source>
        <dbReference type="ARBA" id="ARBA00023125"/>
    </source>
</evidence>
<dbReference type="InterPro" id="IPR002577">
    <property type="entry name" value="HTH_HxlR"/>
</dbReference>
<dbReference type="SUPFAM" id="SSF52833">
    <property type="entry name" value="Thioredoxin-like"/>
    <property type="match status" value="1"/>
</dbReference>
<accession>A0AAU8HHC0</accession>
<dbReference type="PROSITE" id="PS51352">
    <property type="entry name" value="THIOREDOXIN_2"/>
    <property type="match status" value="1"/>
</dbReference>
<keyword evidence="3" id="KW-0804">Transcription</keyword>
<dbReference type="InterPro" id="IPR000866">
    <property type="entry name" value="AhpC/TSA"/>
</dbReference>
<evidence type="ECO:0000256" key="3">
    <source>
        <dbReference type="ARBA" id="ARBA00023163"/>
    </source>
</evidence>
<dbReference type="PANTHER" id="PTHR33204:SF18">
    <property type="entry name" value="TRANSCRIPTIONAL REGULATORY PROTEIN"/>
    <property type="match status" value="1"/>
</dbReference>
<dbReference type="Pfam" id="PF00578">
    <property type="entry name" value="AhpC-TSA"/>
    <property type="match status" value="1"/>
</dbReference>
<evidence type="ECO:0000256" key="1">
    <source>
        <dbReference type="ARBA" id="ARBA00023015"/>
    </source>
</evidence>
<evidence type="ECO:0000313" key="7">
    <source>
        <dbReference type="EMBL" id="XCH75783.1"/>
    </source>
</evidence>
<dbReference type="InterPro" id="IPR036390">
    <property type="entry name" value="WH_DNA-bd_sf"/>
</dbReference>
<proteinExistence type="predicted"/>
<dbReference type="CDD" id="cd03017">
    <property type="entry name" value="PRX_BCP"/>
    <property type="match status" value="1"/>
</dbReference>
<feature type="domain" description="HTH hxlR-type" evidence="4">
    <location>
        <begin position="11"/>
        <end position="108"/>
    </location>
</feature>
<keyword evidence="2" id="KW-0238">DNA-binding</keyword>
<dbReference type="Pfam" id="PF01638">
    <property type="entry name" value="HxlR"/>
    <property type="match status" value="1"/>
</dbReference>
<reference evidence="6" key="1">
    <citation type="submission" date="2024-01" db="EMBL/GenBank/DDBJ databases">
        <title>The genome sequence of Micromonospora mangrovi CCTCC AA 2012012.</title>
        <authorList>
            <person name="Gao J."/>
        </authorList>
    </citation>
    <scope>NUCLEOTIDE SEQUENCE</scope>
    <source>
        <strain evidence="6">CCTCC AA 2012012</strain>
    </source>
</reference>
<dbReference type="AlphaFoldDB" id="A0AAU8HHC0"/>
<dbReference type="PANTHER" id="PTHR33204">
    <property type="entry name" value="TRANSCRIPTIONAL REGULATOR, MARR FAMILY"/>
    <property type="match status" value="1"/>
</dbReference>
<dbReference type="PROSITE" id="PS51118">
    <property type="entry name" value="HTH_HXLR"/>
    <property type="match status" value="1"/>
</dbReference>
<dbReference type="EMBL" id="CP157762">
    <property type="protein sequence ID" value="XBP95080.1"/>
    <property type="molecule type" value="Genomic_DNA"/>
</dbReference>
<dbReference type="GO" id="GO:0016491">
    <property type="term" value="F:oxidoreductase activity"/>
    <property type="evidence" value="ECO:0007669"/>
    <property type="project" value="InterPro"/>
</dbReference>
<dbReference type="GO" id="GO:0016209">
    <property type="term" value="F:antioxidant activity"/>
    <property type="evidence" value="ECO:0007669"/>
    <property type="project" value="InterPro"/>
</dbReference>
<gene>
    <name evidence="7" type="ORF">ABUL08_06775</name>
    <name evidence="6" type="ORF">VK199_06730</name>
</gene>
<dbReference type="InterPro" id="IPR036388">
    <property type="entry name" value="WH-like_DNA-bd_sf"/>
</dbReference>
<dbReference type="RefSeq" id="WP_350935553.1">
    <property type="nucleotide sequence ID" value="NZ_CP157762.1"/>
</dbReference>
<organism evidence="7">
    <name type="scientific">Micromonospora sp. CCTCC AA 2012012</name>
    <dbReference type="NCBI Taxonomy" id="3111921"/>
    <lineage>
        <taxon>Bacteria</taxon>
        <taxon>Bacillati</taxon>
        <taxon>Actinomycetota</taxon>
        <taxon>Actinomycetes</taxon>
        <taxon>Micromonosporales</taxon>
        <taxon>Micromonosporaceae</taxon>
        <taxon>Micromonospora</taxon>
    </lineage>
</organism>
<dbReference type="Gene3D" id="1.10.10.10">
    <property type="entry name" value="Winged helix-like DNA-binding domain superfamily/Winged helix DNA-binding domain"/>
    <property type="match status" value="1"/>
</dbReference>
<dbReference type="InterPro" id="IPR013766">
    <property type="entry name" value="Thioredoxin_domain"/>
</dbReference>
<name>A0AAU8HHC0_9ACTN</name>
<evidence type="ECO:0000259" key="4">
    <source>
        <dbReference type="PROSITE" id="PS51118"/>
    </source>
</evidence>
<sequence length="299" mass="32234">MRRADLGDADCGIAQALGVLGDWWTVLIVREVAGGTTRFDALQRELGVSRRALTERLGALVANGVLRREPYSRHPPRHDYLLTAKGEGLLPVLVALQDWGTRHVLGQGDLTATAEPGSAEARRVHGLVGRRLPPVLLPRHDGGAEPPAGTGRWTVLYLFPGAFAPAAQGLPPGWADIPGAVGCTLESRTYADRHARFRDAGAEVRGVSTQRPDQLAAFAAHARLPYPLLSDQDGRLAAGLLLPTFRAGGVDRFKRLTLLVDPETVIREVQFPVTDPAGSVDEMLDLVRRRSRPQAGATK</sequence>
<dbReference type="GO" id="GO:0003677">
    <property type="term" value="F:DNA binding"/>
    <property type="evidence" value="ECO:0007669"/>
    <property type="project" value="UniProtKB-KW"/>
</dbReference>
<dbReference type="InterPro" id="IPR036249">
    <property type="entry name" value="Thioredoxin-like_sf"/>
</dbReference>
<evidence type="ECO:0000313" key="6">
    <source>
        <dbReference type="EMBL" id="XBP95080.1"/>
    </source>
</evidence>
<protein>
    <submittedName>
        <fullName evidence="7">Winged helix-turn-helix transcriptional regulator</fullName>
    </submittedName>
</protein>
<reference evidence="7" key="2">
    <citation type="submission" date="2024-06" db="EMBL/GenBank/DDBJ databases">
        <title>Micromonospora mangrovi CCTCC AA 2012012 genome sequences.</title>
        <authorList>
            <person name="Gao J."/>
        </authorList>
    </citation>
    <scope>NUCLEOTIDE SEQUENCE</scope>
    <source>
        <strain evidence="7">CCTCC AA 2012012</strain>
    </source>
</reference>
<keyword evidence="1" id="KW-0805">Transcription regulation</keyword>
<dbReference type="EMBL" id="CP159342">
    <property type="protein sequence ID" value="XCH75783.1"/>
    <property type="molecule type" value="Genomic_DNA"/>
</dbReference>
<feature type="domain" description="Thioredoxin" evidence="5">
    <location>
        <begin position="126"/>
        <end position="292"/>
    </location>
</feature>
<dbReference type="Gene3D" id="3.40.30.10">
    <property type="entry name" value="Glutaredoxin"/>
    <property type="match status" value="1"/>
</dbReference>